<dbReference type="eggNOG" id="COG5297">
    <property type="taxonomic scope" value="Bacteria"/>
</dbReference>
<proteinExistence type="predicted"/>
<sequence length="79" mass="8714">MDTDWGTGYCQRVQVTNTGNSRNTWTVQVPMKGKVENLWNAQWSQNGTTLTASGMDWNKTLAPSGMPNSTAEFGFCGSY</sequence>
<dbReference type="EMBL" id="JDSQ01000011">
    <property type="protein sequence ID" value="EWS78053.1"/>
    <property type="molecule type" value="Genomic_DNA"/>
</dbReference>
<protein>
    <recommendedName>
        <fullName evidence="1">CBM2 domain-containing protein</fullName>
    </recommendedName>
</protein>
<dbReference type="SMART" id="SM00637">
    <property type="entry name" value="CBD_II"/>
    <property type="match status" value="1"/>
</dbReference>
<dbReference type="STRING" id="1444770.AF72_07780"/>
<dbReference type="Proteomes" id="UP000020406">
    <property type="component" value="Unassembled WGS sequence"/>
</dbReference>
<evidence type="ECO:0000313" key="2">
    <source>
        <dbReference type="EMBL" id="EWS78053.1"/>
    </source>
</evidence>
<dbReference type="GO" id="GO:0030247">
    <property type="term" value="F:polysaccharide binding"/>
    <property type="evidence" value="ECO:0007669"/>
    <property type="project" value="UniProtKB-UniRule"/>
</dbReference>
<gene>
    <name evidence="2" type="ORF">AF72_07780</name>
</gene>
<reference evidence="2 3" key="1">
    <citation type="journal article" date="2014" name="Genome Announc.">
        <title>Draft Genome Sequence of Xylella fastidiosa Pear Leaf Scorch Strain in Taiwan.</title>
        <authorList>
            <person name="Su C.C."/>
            <person name="Deng W.L."/>
            <person name="Jan F.J."/>
            <person name="Chang C.J."/>
            <person name="Huang H."/>
            <person name="Chen J."/>
        </authorList>
    </citation>
    <scope>NUCLEOTIDE SEQUENCE [LARGE SCALE GENOMIC DNA]</scope>
    <source>
        <strain evidence="2 3">PLS229</strain>
    </source>
</reference>
<evidence type="ECO:0000259" key="1">
    <source>
        <dbReference type="PROSITE" id="PS51173"/>
    </source>
</evidence>
<dbReference type="GO" id="GO:0004553">
    <property type="term" value="F:hydrolase activity, hydrolyzing O-glycosyl compounds"/>
    <property type="evidence" value="ECO:0007669"/>
    <property type="project" value="InterPro"/>
</dbReference>
<dbReference type="PATRIC" id="fig|1444770.3.peg.1845"/>
<dbReference type="GO" id="GO:0005975">
    <property type="term" value="P:carbohydrate metabolic process"/>
    <property type="evidence" value="ECO:0007669"/>
    <property type="project" value="InterPro"/>
</dbReference>
<feature type="domain" description="CBM2" evidence="1">
    <location>
        <begin position="1"/>
        <end position="79"/>
    </location>
</feature>
<dbReference type="AlphaFoldDB" id="Z9JJC6"/>
<dbReference type="PROSITE" id="PS51173">
    <property type="entry name" value="CBM2"/>
    <property type="match status" value="1"/>
</dbReference>
<name>Z9JJC6_9GAMM</name>
<organism evidence="2 3">
    <name type="scientific">Xylella taiwanensis</name>
    <dbReference type="NCBI Taxonomy" id="1444770"/>
    <lineage>
        <taxon>Bacteria</taxon>
        <taxon>Pseudomonadati</taxon>
        <taxon>Pseudomonadota</taxon>
        <taxon>Gammaproteobacteria</taxon>
        <taxon>Lysobacterales</taxon>
        <taxon>Lysobacteraceae</taxon>
        <taxon>Xylella</taxon>
    </lineage>
</organism>
<dbReference type="SUPFAM" id="SSF49384">
    <property type="entry name" value="Carbohydrate-binding domain"/>
    <property type="match status" value="1"/>
</dbReference>
<dbReference type="InterPro" id="IPR008965">
    <property type="entry name" value="CBM2/CBM3_carb-bd_dom_sf"/>
</dbReference>
<dbReference type="InterPro" id="IPR012291">
    <property type="entry name" value="CBM2_carb-bd_dom_sf"/>
</dbReference>
<dbReference type="Pfam" id="PF00553">
    <property type="entry name" value="CBM_2"/>
    <property type="match status" value="1"/>
</dbReference>
<comment type="caution">
    <text evidence="2">The sequence shown here is derived from an EMBL/GenBank/DDBJ whole genome shotgun (WGS) entry which is preliminary data.</text>
</comment>
<accession>Z9JJC6</accession>
<dbReference type="Gene3D" id="2.60.40.290">
    <property type="match status" value="1"/>
</dbReference>
<dbReference type="InterPro" id="IPR001919">
    <property type="entry name" value="CBD2"/>
</dbReference>
<dbReference type="RefSeq" id="WP_240314634.1">
    <property type="nucleotide sequence ID" value="NZ_VOSE01000010.1"/>
</dbReference>
<evidence type="ECO:0000313" key="3">
    <source>
        <dbReference type="Proteomes" id="UP000020406"/>
    </source>
</evidence>